<dbReference type="OrthoDB" id="179396at2157"/>
<name>A0A1I1JMV4_NATHA</name>
<evidence type="ECO:0000313" key="2">
    <source>
        <dbReference type="EMBL" id="SFC49917.1"/>
    </source>
</evidence>
<dbReference type="AlphaFoldDB" id="A0A1I1JMV4"/>
<organism evidence="2 3">
    <name type="scientific">Natronobacterium haloterrestre</name>
    <name type="common">Halobiforma haloterrestris</name>
    <dbReference type="NCBI Taxonomy" id="148448"/>
    <lineage>
        <taxon>Archaea</taxon>
        <taxon>Methanobacteriati</taxon>
        <taxon>Methanobacteriota</taxon>
        <taxon>Stenosarchaea group</taxon>
        <taxon>Halobacteria</taxon>
        <taxon>Halobacteriales</taxon>
        <taxon>Natrialbaceae</taxon>
        <taxon>Natronobacterium</taxon>
    </lineage>
</organism>
<sequence>MSTPWIDLECPSCREQWEDDPADLPAPGNEFTCEHCDDERPVSEFVKTPEGLEIHENFHA</sequence>
<accession>A0A1I1JMV4</accession>
<dbReference type="EMBL" id="FOKW01000009">
    <property type="protein sequence ID" value="SFC49917.1"/>
    <property type="molecule type" value="Genomic_DNA"/>
</dbReference>
<keyword evidence="3" id="KW-1185">Reference proteome</keyword>
<dbReference type="Pfam" id="PF25206">
    <property type="entry name" value="DUF7836"/>
    <property type="match status" value="1"/>
</dbReference>
<reference evidence="3" key="1">
    <citation type="submission" date="2016-10" db="EMBL/GenBank/DDBJ databases">
        <authorList>
            <person name="Varghese N."/>
            <person name="Submissions S."/>
        </authorList>
    </citation>
    <scope>NUCLEOTIDE SEQUENCE [LARGE SCALE GENOMIC DNA]</scope>
    <source>
        <strain evidence="3">DSM 13078</strain>
    </source>
</reference>
<evidence type="ECO:0000313" key="3">
    <source>
        <dbReference type="Proteomes" id="UP000199161"/>
    </source>
</evidence>
<dbReference type="Proteomes" id="UP000199161">
    <property type="component" value="Unassembled WGS sequence"/>
</dbReference>
<proteinExistence type="predicted"/>
<dbReference type="GeneID" id="30921687"/>
<dbReference type="InterPro" id="IPR057158">
    <property type="entry name" value="DUF7836"/>
</dbReference>
<dbReference type="RefSeq" id="WP_007143626.1">
    <property type="nucleotide sequence ID" value="NZ_FOKW01000009.1"/>
</dbReference>
<protein>
    <recommendedName>
        <fullName evidence="1">DUF7836 domain-containing protein</fullName>
    </recommendedName>
</protein>
<feature type="domain" description="DUF7836" evidence="1">
    <location>
        <begin position="1"/>
        <end position="59"/>
    </location>
</feature>
<gene>
    <name evidence="2" type="ORF">SAMN05444422_10998</name>
</gene>
<evidence type="ECO:0000259" key="1">
    <source>
        <dbReference type="Pfam" id="PF25206"/>
    </source>
</evidence>